<name>A0A2W4QPP7_9GAMM</name>
<dbReference type="Proteomes" id="UP000249396">
    <property type="component" value="Unassembled WGS sequence"/>
</dbReference>
<dbReference type="EMBL" id="QJPH01000451">
    <property type="protein sequence ID" value="PZN73663.1"/>
    <property type="molecule type" value="Genomic_DNA"/>
</dbReference>
<dbReference type="NCBIfam" id="TIGR01643">
    <property type="entry name" value="YD_repeat_2x"/>
    <property type="match status" value="1"/>
</dbReference>
<feature type="chain" id="PRO_5016093188" description="Bacterial repeat domain-containing protein" evidence="2">
    <location>
        <begin position="26"/>
        <end position="709"/>
    </location>
</feature>
<dbReference type="InterPro" id="IPR011042">
    <property type="entry name" value="6-blade_b-propeller_TolB-like"/>
</dbReference>
<comment type="caution">
    <text evidence="4">The sequence shown here is derived from an EMBL/GenBank/DDBJ whole genome shotgun (WGS) entry which is preliminary data.</text>
</comment>
<organism evidence="4 5">
    <name type="scientific">Candidatus Methylumidiphilus alinenensis</name>
    <dbReference type="NCBI Taxonomy" id="2202197"/>
    <lineage>
        <taxon>Bacteria</taxon>
        <taxon>Pseudomonadati</taxon>
        <taxon>Pseudomonadota</taxon>
        <taxon>Gammaproteobacteria</taxon>
        <taxon>Methylococcales</taxon>
        <taxon>Candidatus Methylumidiphilus</taxon>
    </lineage>
</organism>
<feature type="domain" description="Bacterial repeat" evidence="3">
    <location>
        <begin position="629"/>
        <end position="688"/>
    </location>
</feature>
<sequence length="709" mass="73025">MGAFIIDFKTLAALMVLVVSSFALADGVTYTYDSLGRITGATYANGAAVQYAYDANGNRTTLSITAPVIQPQTISFGAAPNRVVGGTGTVSATGGASGNLVTFTSQTTGVCTISGSIVTGITAGSCTIAANQAGNATYSAAPQANQSFNIGMGSQTIGFGSAPTVSVGGIGTVSATGGASGNAVTFTSQTTGVCTISGSIVTGVTAGVCTIAANQAGNTNYGAAPQVTQTYSIGKGNQTISFGTAPTVVVGGIGTVSATGGASGNQVTFSSTTTGVCTISGSTVTGLAFGTCTIAANQAGSTNYNAATQTTLSFNIGVATLPGKIIFVSNRNGNNYEIYQKDLSTGNIINLSNNPANDMNPEISSDGRWVVFYSDRAKDKNNNPLNQIYKLDLQNLNQVTRLTNDGASDYDPAFMPDGRILFKSNYNDGLGDIWIINSDGSNAYNLTPSLSKTEESKPDPISNTQIVFSSRLQQGNPNSDEVFTLNISTGALTRITTNNVPDWYPAVDPSGSRIAFISKENQSDPDAIYTMTTDGQNRVRLTDPTIISNDSGDPSWSPDGQSIIFINSKLGNYNVYIMDNKGGNISALEIAPSGVDLSPLFVPSASPLPFNQLTISNSGFGTVISDVGSINCGATCKQNFVSGMKVTLTAIPVSGYQFTGWGGACRGYGNSCTVITTNAAQTVTANFAVFKVHQPLWKRAIGSIVKKGG</sequence>
<feature type="signal peptide" evidence="2">
    <location>
        <begin position="1"/>
        <end position="25"/>
    </location>
</feature>
<dbReference type="Pfam" id="PF07676">
    <property type="entry name" value="PD40"/>
    <property type="match status" value="4"/>
</dbReference>
<evidence type="ECO:0000313" key="4">
    <source>
        <dbReference type="EMBL" id="PZN73663.1"/>
    </source>
</evidence>
<proteinExistence type="inferred from homology"/>
<evidence type="ECO:0000256" key="1">
    <source>
        <dbReference type="ARBA" id="ARBA00009820"/>
    </source>
</evidence>
<evidence type="ECO:0000256" key="2">
    <source>
        <dbReference type="SAM" id="SignalP"/>
    </source>
</evidence>
<dbReference type="PANTHER" id="PTHR36842:SF1">
    <property type="entry name" value="PROTEIN TOLB"/>
    <property type="match status" value="1"/>
</dbReference>
<keyword evidence="2" id="KW-0732">Signal</keyword>
<dbReference type="Gene3D" id="2.120.10.30">
    <property type="entry name" value="TolB, C-terminal domain"/>
    <property type="match status" value="2"/>
</dbReference>
<dbReference type="Pfam" id="PF05593">
    <property type="entry name" value="RHS_repeat"/>
    <property type="match status" value="1"/>
</dbReference>
<dbReference type="InterPro" id="IPR031325">
    <property type="entry name" value="RHS_repeat"/>
</dbReference>
<dbReference type="SUPFAM" id="SSF82171">
    <property type="entry name" value="DPP6 N-terminal domain-like"/>
    <property type="match status" value="1"/>
</dbReference>
<comment type="similarity">
    <text evidence="1">Belongs to the TolB family.</text>
</comment>
<dbReference type="PANTHER" id="PTHR36842">
    <property type="entry name" value="PROTEIN TOLB HOMOLOG"/>
    <property type="match status" value="1"/>
</dbReference>
<dbReference type="InterPro" id="IPR044060">
    <property type="entry name" value="Bacterial_rp_domain"/>
</dbReference>
<evidence type="ECO:0000259" key="3">
    <source>
        <dbReference type="Pfam" id="PF18998"/>
    </source>
</evidence>
<dbReference type="AlphaFoldDB" id="A0A2W4QPP7"/>
<dbReference type="InterPro" id="IPR006530">
    <property type="entry name" value="YD"/>
</dbReference>
<reference evidence="4 5" key="1">
    <citation type="journal article" date="2018" name="Aquat. Microb. Ecol.">
        <title>Gammaproteobacterial methanotrophs dominate.</title>
        <authorList>
            <person name="Rissanen A.J."/>
            <person name="Saarenheimo J."/>
            <person name="Tiirola M."/>
            <person name="Peura S."/>
            <person name="Aalto S.L."/>
            <person name="Karvinen A."/>
            <person name="Nykanen H."/>
        </authorList>
    </citation>
    <scope>NUCLEOTIDE SEQUENCE [LARGE SCALE GENOMIC DNA]</scope>
    <source>
        <strain evidence="4">AMbin10</strain>
    </source>
</reference>
<evidence type="ECO:0000313" key="5">
    <source>
        <dbReference type="Proteomes" id="UP000249396"/>
    </source>
</evidence>
<protein>
    <recommendedName>
        <fullName evidence="3">Bacterial repeat domain-containing protein</fullName>
    </recommendedName>
</protein>
<dbReference type="Pfam" id="PF18998">
    <property type="entry name" value="Flg_new_2"/>
    <property type="match status" value="1"/>
</dbReference>
<accession>A0A2W4QPP7</accession>
<gene>
    <name evidence="4" type="ORF">DM484_22360</name>
</gene>
<dbReference type="InterPro" id="IPR011659">
    <property type="entry name" value="WD40"/>
</dbReference>